<gene>
    <name evidence="3" type="ORF">GA0070603_2934</name>
</gene>
<dbReference type="GO" id="GO:0004252">
    <property type="term" value="F:serine-type endopeptidase activity"/>
    <property type="evidence" value="ECO:0007669"/>
    <property type="project" value="InterPro"/>
</dbReference>
<evidence type="ECO:0000259" key="2">
    <source>
        <dbReference type="PROSITE" id="PS50240"/>
    </source>
</evidence>
<sequence length="730" mass="75445">MSAHRARRWGAGLLGVVLASGLLGGGTASAVTGATPVPDGTYAFTAKVTFGDARACTGALVDQNFVVTAKTCLTDGTTPVAAGAPTKPTTVVVGRTDLTTTAGRELAAVAVVPHPDRNLALLRLSAPVAGIAPVALAATAPAAAETLKVAGYGRTATEWVPDRLHAADFTVQAVAADTADIVGASAGATICKGDAGGPALRDVAGTPQLVAISNTSWQKGCLAETETRDGATVTRVDDLGSWIREQTADVQIFGVAAGGQLTYSVIDAASGQLRANRQSTATLGFTAKAMATLNENTILITSTSGTMYRVDVTGLDPLTFTTTSVMDGWSTYDRLAYDGYGSLYGIIATTNELRRRTLTTEKPATAADLSRSTVVATGFSQKTLTASGPGRILGNIADGRLLSYKINGGGPEGFVYSALAATGWAGYTHVLSPGGGWYFARTSTGGLDRYRDANPYDGSGADLTKSTAVSTSGWSQTLLSARPWHGLVSVYGAKPDGRLSYTAFDPVTGATVFSTVSTQTLGFTPKTLATLNSDTLLVTDGGDLYRVDITGTQPLTFTRTASIQGGWTHTRLVYDGYGSLFGQAGSVLHRYTVTKSKPAVATDITNHVVPISSGFGVLSLGANGKGHLITTTSTGALATYYITPAGAWDGRFDPATTGWSGVTSLFSPGSGHYYRRDANGVLTGYLETSPFDSTGADLTAYVPTGTAGGGWDAILSVQPYDAWPDSTRRW</sequence>
<dbReference type="Pfam" id="PF14517">
    <property type="entry name" value="Tachylectin"/>
    <property type="match status" value="1"/>
</dbReference>
<dbReference type="STRING" id="47854.GA0070603_2934"/>
<evidence type="ECO:0000313" key="3">
    <source>
        <dbReference type="EMBL" id="SCL60008.1"/>
    </source>
</evidence>
<evidence type="ECO:0000256" key="1">
    <source>
        <dbReference type="SAM" id="SignalP"/>
    </source>
</evidence>
<dbReference type="Proteomes" id="UP000198605">
    <property type="component" value="Unassembled WGS sequence"/>
</dbReference>
<dbReference type="InterPro" id="IPR009003">
    <property type="entry name" value="Peptidase_S1_PA"/>
</dbReference>
<dbReference type="GO" id="GO:0006508">
    <property type="term" value="P:proteolysis"/>
    <property type="evidence" value="ECO:0007669"/>
    <property type="project" value="InterPro"/>
</dbReference>
<dbReference type="Pfam" id="PF00089">
    <property type="entry name" value="Trypsin"/>
    <property type="match status" value="1"/>
</dbReference>
<dbReference type="GeneID" id="43279577"/>
<accession>A0A1C6V131</accession>
<dbReference type="AlphaFoldDB" id="A0A1C6V131"/>
<dbReference type="PROSITE" id="PS50240">
    <property type="entry name" value="TRYPSIN_DOM"/>
    <property type="match status" value="1"/>
</dbReference>
<organism evidence="3 4">
    <name type="scientific">Micromonospora chersina</name>
    <dbReference type="NCBI Taxonomy" id="47854"/>
    <lineage>
        <taxon>Bacteria</taxon>
        <taxon>Bacillati</taxon>
        <taxon>Actinomycetota</taxon>
        <taxon>Actinomycetes</taxon>
        <taxon>Micromonosporales</taxon>
        <taxon>Micromonosporaceae</taxon>
        <taxon>Micromonospora</taxon>
    </lineage>
</organism>
<dbReference type="InterPro" id="IPR023294">
    <property type="entry name" value="Tachylectin2"/>
</dbReference>
<dbReference type="PANTHER" id="PTHR24260">
    <property type="match status" value="1"/>
</dbReference>
<keyword evidence="4" id="KW-1185">Reference proteome</keyword>
<dbReference type="Gene3D" id="2.40.10.10">
    <property type="entry name" value="Trypsin-like serine proteases"/>
    <property type="match status" value="1"/>
</dbReference>
<reference evidence="4" key="1">
    <citation type="submission" date="2016-06" db="EMBL/GenBank/DDBJ databases">
        <authorList>
            <person name="Varghese N."/>
            <person name="Submissions Spin"/>
        </authorList>
    </citation>
    <scope>NUCLEOTIDE SEQUENCE [LARGE SCALE GENOMIC DNA]</scope>
    <source>
        <strain evidence="4">DSM 44151</strain>
    </source>
</reference>
<dbReference type="SMART" id="SM00020">
    <property type="entry name" value="Tryp_SPc"/>
    <property type="match status" value="1"/>
</dbReference>
<dbReference type="PRINTS" id="PR00722">
    <property type="entry name" value="CHYMOTRYPSIN"/>
</dbReference>
<proteinExistence type="predicted"/>
<dbReference type="InterPro" id="IPR001314">
    <property type="entry name" value="Peptidase_S1A"/>
</dbReference>
<feature type="signal peptide" evidence="1">
    <location>
        <begin position="1"/>
        <end position="30"/>
    </location>
</feature>
<dbReference type="OrthoDB" id="9815928at2"/>
<feature type="domain" description="Peptidase S1" evidence="2">
    <location>
        <begin position="22"/>
        <end position="248"/>
    </location>
</feature>
<dbReference type="EMBL" id="FMIB01000002">
    <property type="protein sequence ID" value="SCL60008.1"/>
    <property type="molecule type" value="Genomic_DNA"/>
</dbReference>
<dbReference type="InterPro" id="IPR043504">
    <property type="entry name" value="Peptidase_S1_PA_chymotrypsin"/>
</dbReference>
<dbReference type="InterPro" id="IPR001254">
    <property type="entry name" value="Trypsin_dom"/>
</dbReference>
<keyword evidence="1" id="KW-0732">Signal</keyword>
<evidence type="ECO:0000313" key="4">
    <source>
        <dbReference type="Proteomes" id="UP000198605"/>
    </source>
</evidence>
<feature type="chain" id="PRO_5008748271" evidence="1">
    <location>
        <begin position="31"/>
        <end position="730"/>
    </location>
</feature>
<dbReference type="PANTHER" id="PTHR24260:SF136">
    <property type="entry name" value="GH08193P-RELATED"/>
    <property type="match status" value="1"/>
</dbReference>
<dbReference type="SUPFAM" id="SSF50494">
    <property type="entry name" value="Trypsin-like serine proteases"/>
    <property type="match status" value="1"/>
</dbReference>
<name>A0A1C6V131_9ACTN</name>
<protein>
    <submittedName>
        <fullName evidence="3">Tachylectin</fullName>
    </submittedName>
</protein>
<dbReference type="Gene3D" id="2.115.10.10">
    <property type="entry name" value="Tachylectin 2"/>
    <property type="match status" value="2"/>
</dbReference>
<dbReference type="RefSeq" id="WP_091313336.1">
    <property type="nucleotide sequence ID" value="NZ_FMIB01000002.1"/>
</dbReference>
<dbReference type="InterPro" id="IPR051333">
    <property type="entry name" value="CLIP_Serine_Protease"/>
</dbReference>